<dbReference type="AlphaFoldDB" id="A0A386B1L2"/>
<accession>A0A386B1L2</accession>
<dbReference type="GeneID" id="38279527"/>
<name>A0A386B1L2_9CHLO</name>
<reference evidence="1" key="1">
    <citation type="submission" date="2018-07" db="EMBL/GenBank/DDBJ databases">
        <authorList>
            <person name="Quirk P.G."/>
            <person name="Krulwich T.A."/>
        </authorList>
    </citation>
    <scope>NUCLEOTIDE SEQUENCE</scope>
</reference>
<gene>
    <name evidence="1" type="primary">orf101</name>
</gene>
<sequence length="101" mass="12292">MIFIMNITLEEIIFRLRMDVAWDVREVFEESASITAIKYWLITLMPIEKNEEKLLYGIYRYYNLLNIKPILQYKTVKEALDELGKLYHKQELQKFKKKNID</sequence>
<keyword evidence="1" id="KW-0150">Chloroplast</keyword>
<keyword evidence="1" id="KW-0934">Plastid</keyword>
<geneLocation type="chloroplast" evidence="1"/>
<evidence type="ECO:0000313" key="1">
    <source>
        <dbReference type="EMBL" id="AYC65596.1"/>
    </source>
</evidence>
<dbReference type="EMBL" id="MH591111">
    <property type="protein sequence ID" value="AYC65596.1"/>
    <property type="molecule type" value="Genomic_DNA"/>
</dbReference>
<organism evidence="1">
    <name type="scientific">Glaukea argentea</name>
    <dbReference type="NCBI Taxonomy" id="2894057"/>
    <lineage>
        <taxon>Eukaryota</taxon>
        <taxon>Viridiplantae</taxon>
        <taxon>Chlorophyta</taxon>
        <taxon>core chlorophytes</taxon>
        <taxon>Ulvophyceae</taxon>
        <taxon>TCBD clade</taxon>
        <taxon>Bryopsidales</taxon>
        <taxon>Halimedineae</taxon>
        <taxon>Halimedaceae</taxon>
        <taxon>Udoteae</taxon>
        <taxon>Glaukea</taxon>
    </lineage>
</organism>
<reference evidence="1" key="2">
    <citation type="journal article" date="2019" name="Mol. Phylogenet. Evol.">
        <title>Reassessment of the classification of bryopsidales (chlorophyta) based on chloroplast phylogenomic analyses.</title>
        <authorList>
            <person name="Cremen M.C."/>
            <person name="Leliaert F."/>
            <person name="West J."/>
            <person name="Lam D.W."/>
            <person name="Shimada S."/>
            <person name="Lopez-Bautista J.M."/>
            <person name="Verbruggen H."/>
        </authorList>
    </citation>
    <scope>NUCLEOTIDE SEQUENCE</scope>
</reference>
<dbReference type="RefSeq" id="YP_009519589.1">
    <property type="nucleotide sequence ID" value="NC_039527.1"/>
</dbReference>
<protein>
    <submittedName>
        <fullName evidence="1">Uncharacterized protein</fullName>
    </submittedName>
</protein>
<proteinExistence type="predicted"/>